<comment type="caution">
    <text evidence="2">The sequence shown here is derived from an EMBL/GenBank/DDBJ whole genome shotgun (WGS) entry which is preliminary data.</text>
</comment>
<dbReference type="EMBL" id="MWPZ01000006">
    <property type="protein sequence ID" value="TIC95864.1"/>
    <property type="molecule type" value="Genomic_DNA"/>
</dbReference>
<dbReference type="Proteomes" id="UP000305883">
    <property type="component" value="Unassembled WGS sequence"/>
</dbReference>
<gene>
    <name evidence="2" type="ORF">CH35J_008512</name>
</gene>
<keyword evidence="1" id="KW-0472">Membrane</keyword>
<reference evidence="2 3" key="1">
    <citation type="journal article" date="2019" name="Genome Biol. Evol.">
        <title>Genomic Plasticity Mediated by Transposable Elements in the Plant Pathogenic Fungus Colletotrichum higginsianum.</title>
        <authorList>
            <person name="Tsushima A."/>
            <person name="Gan P."/>
            <person name="Kumakura N."/>
            <person name="Narusaka M."/>
            <person name="Takano Y."/>
            <person name="Narusaka Y."/>
            <person name="Shirasu K."/>
        </authorList>
    </citation>
    <scope>NUCLEOTIDE SEQUENCE [LARGE SCALE GENOMIC DNA]</scope>
    <source>
        <strain evidence="2 3">MAFF305635-RFP</strain>
    </source>
</reference>
<organism evidence="2 3">
    <name type="scientific">Colletotrichum higginsianum</name>
    <dbReference type="NCBI Taxonomy" id="80884"/>
    <lineage>
        <taxon>Eukaryota</taxon>
        <taxon>Fungi</taxon>
        <taxon>Dikarya</taxon>
        <taxon>Ascomycota</taxon>
        <taxon>Pezizomycotina</taxon>
        <taxon>Sordariomycetes</taxon>
        <taxon>Hypocreomycetidae</taxon>
        <taxon>Glomerellales</taxon>
        <taxon>Glomerellaceae</taxon>
        <taxon>Colletotrichum</taxon>
        <taxon>Colletotrichum destructivum species complex</taxon>
    </lineage>
</organism>
<accession>A0A4T0VTD7</accession>
<keyword evidence="1" id="KW-0812">Transmembrane</keyword>
<evidence type="ECO:0000313" key="3">
    <source>
        <dbReference type="Proteomes" id="UP000305883"/>
    </source>
</evidence>
<dbReference type="AlphaFoldDB" id="A0A4T0VTD7"/>
<evidence type="ECO:0000313" key="2">
    <source>
        <dbReference type="EMBL" id="TIC95864.1"/>
    </source>
</evidence>
<feature type="transmembrane region" description="Helical" evidence="1">
    <location>
        <begin position="35"/>
        <end position="56"/>
    </location>
</feature>
<proteinExistence type="predicted"/>
<keyword evidence="1" id="KW-1133">Transmembrane helix</keyword>
<sequence>MTSPPLPYYIWVIWVLLLPRELLHGAIVTRIIMEVVLIVLRAITLVARIRFVVFLMREMRYSFSDAMIFAEWDYYTEPPPPRRRKRSVLYWWGIWKDDHAFWPEIKEEEEAERMKRRREIRW</sequence>
<name>A0A4T0VTD7_9PEZI</name>
<protein>
    <submittedName>
        <fullName evidence="2">Uncharacterized protein</fullName>
    </submittedName>
</protein>
<evidence type="ECO:0000256" key="1">
    <source>
        <dbReference type="SAM" id="Phobius"/>
    </source>
</evidence>